<dbReference type="Pfam" id="PF00498">
    <property type="entry name" value="FHA"/>
    <property type="match status" value="1"/>
</dbReference>
<gene>
    <name evidence="9" type="primary">LOC115880385</name>
</gene>
<comment type="subcellular location">
    <subcellularLocation>
        <location evidence="1">Nucleus</location>
    </subcellularLocation>
</comment>
<evidence type="ECO:0000256" key="4">
    <source>
        <dbReference type="ARBA" id="ARBA00023242"/>
    </source>
</evidence>
<dbReference type="AlphaFoldDB" id="A0A6J2XS78"/>
<name>A0A6J2XS78_SITOR</name>
<evidence type="ECO:0000259" key="7">
    <source>
        <dbReference type="PROSITE" id="PS50006"/>
    </source>
</evidence>
<keyword evidence="3" id="KW-0234">DNA repair</keyword>
<feature type="compositionally biased region" description="Polar residues" evidence="6">
    <location>
        <begin position="395"/>
        <end position="410"/>
    </location>
</feature>
<dbReference type="SUPFAM" id="SSF49879">
    <property type="entry name" value="SMAD/FHA domain"/>
    <property type="match status" value="1"/>
</dbReference>
<feature type="region of interest" description="Disordered" evidence="6">
    <location>
        <begin position="425"/>
        <end position="446"/>
    </location>
</feature>
<dbReference type="InterPro" id="IPR000253">
    <property type="entry name" value="FHA_dom"/>
</dbReference>
<dbReference type="KEGG" id="soy:115880385"/>
<accession>A0A6J2XS78</accession>
<evidence type="ECO:0000313" key="9">
    <source>
        <dbReference type="RefSeq" id="XP_030753479.1"/>
    </source>
</evidence>
<dbReference type="PANTHER" id="PTHR12162:SF0">
    <property type="entry name" value="NIBRIN"/>
    <property type="match status" value="1"/>
</dbReference>
<feature type="region of interest" description="Disordered" evidence="6">
    <location>
        <begin position="326"/>
        <end position="346"/>
    </location>
</feature>
<evidence type="ECO:0000256" key="6">
    <source>
        <dbReference type="SAM" id="MobiDB-lite"/>
    </source>
</evidence>
<feature type="region of interest" description="Disordered" evidence="6">
    <location>
        <begin position="390"/>
        <end position="410"/>
    </location>
</feature>
<evidence type="ECO:0000256" key="3">
    <source>
        <dbReference type="ARBA" id="ARBA00023204"/>
    </source>
</evidence>
<dbReference type="OrthoDB" id="687730at2759"/>
<dbReference type="CDD" id="cd00060">
    <property type="entry name" value="FHA"/>
    <property type="match status" value="1"/>
</dbReference>
<dbReference type="PANTHER" id="PTHR12162">
    <property type="entry name" value="NIBRIN-RELATED"/>
    <property type="match status" value="1"/>
</dbReference>
<proteinExistence type="inferred from homology"/>
<dbReference type="SMART" id="SM00240">
    <property type="entry name" value="FHA"/>
    <property type="match status" value="1"/>
</dbReference>
<evidence type="ECO:0000256" key="2">
    <source>
        <dbReference type="ARBA" id="ARBA00022763"/>
    </source>
</evidence>
<dbReference type="GO" id="GO:0003684">
    <property type="term" value="F:damaged DNA binding"/>
    <property type="evidence" value="ECO:0007669"/>
    <property type="project" value="TreeGrafter"/>
</dbReference>
<dbReference type="InParanoid" id="A0A6J2XS78"/>
<sequence length="465" mass="53081">MVFLFREVSTGKELCLGFNDTYFIGRRTHGKNHIVLDDKTVSKAHAVLTIKSGRATIEDLGSKRGTFVNKIRVLKPTALNDRDIILFGIQTCKYCFIDPKWQTVNNINIVNPSSNYVENILELLGVPYSHSYNDLCTHFTTETINFQSLKEKIILKMLIDRKTIVTPKYWIKLLERTKSAGELPDINSFMPKVDKFLALQGIKEVTSNLARRFILDDMLVICFDEKSKSDICDIVSSCGGEVILYSKSDDFTKRLKSPNINGYILIKNDTNIKSVIESHHLMKSIQQYNKNVCSISINDIYINILKATVDNFSFVRESLGNTNKEQFKEVVNENHSSTSSSDEIDTEEILPREQDLVRENSANVVVHQNIALSGQKRKSNEDSRLELHQNEKQRIIQTTPDKNSTNKNNSQRKMMRINPLAISGISQKEAGKNGADSSKTITKRPESDLEIWRKKYKDLEITEIF</sequence>
<evidence type="ECO:0000313" key="8">
    <source>
        <dbReference type="Proteomes" id="UP000504635"/>
    </source>
</evidence>
<comment type="similarity">
    <text evidence="5">Belongs to the Nibrin family.</text>
</comment>
<keyword evidence="8" id="KW-1185">Reference proteome</keyword>
<protein>
    <submittedName>
        <fullName evidence="9">Nibrin-like</fullName>
    </submittedName>
</protein>
<dbReference type="GO" id="GO:0030870">
    <property type="term" value="C:Mre11 complex"/>
    <property type="evidence" value="ECO:0007669"/>
    <property type="project" value="InterPro"/>
</dbReference>
<feature type="domain" description="FHA" evidence="7">
    <location>
        <begin position="22"/>
        <end position="73"/>
    </location>
</feature>
<dbReference type="RefSeq" id="XP_030753479.1">
    <property type="nucleotide sequence ID" value="XM_030897619.1"/>
</dbReference>
<dbReference type="GeneID" id="115880385"/>
<keyword evidence="4" id="KW-0539">Nucleus</keyword>
<dbReference type="InterPro" id="IPR008984">
    <property type="entry name" value="SMAD_FHA_dom_sf"/>
</dbReference>
<dbReference type="Gene3D" id="2.60.200.20">
    <property type="match status" value="1"/>
</dbReference>
<organism evidence="8 9">
    <name type="scientific">Sitophilus oryzae</name>
    <name type="common">Rice weevil</name>
    <name type="synonym">Curculio oryzae</name>
    <dbReference type="NCBI Taxonomy" id="7048"/>
    <lineage>
        <taxon>Eukaryota</taxon>
        <taxon>Metazoa</taxon>
        <taxon>Ecdysozoa</taxon>
        <taxon>Arthropoda</taxon>
        <taxon>Hexapoda</taxon>
        <taxon>Insecta</taxon>
        <taxon>Pterygota</taxon>
        <taxon>Neoptera</taxon>
        <taxon>Endopterygota</taxon>
        <taxon>Coleoptera</taxon>
        <taxon>Polyphaga</taxon>
        <taxon>Cucujiformia</taxon>
        <taxon>Curculionidae</taxon>
        <taxon>Dryophthorinae</taxon>
        <taxon>Sitophilus</taxon>
    </lineage>
</organism>
<reference evidence="9" key="1">
    <citation type="submission" date="2025-08" db="UniProtKB">
        <authorList>
            <consortium name="RefSeq"/>
        </authorList>
    </citation>
    <scope>IDENTIFICATION</scope>
    <source>
        <tissue evidence="9">Gonads</tissue>
    </source>
</reference>
<dbReference type="GO" id="GO:0007095">
    <property type="term" value="P:mitotic G2 DNA damage checkpoint signaling"/>
    <property type="evidence" value="ECO:0007669"/>
    <property type="project" value="InterPro"/>
</dbReference>
<evidence type="ECO:0000256" key="1">
    <source>
        <dbReference type="ARBA" id="ARBA00004123"/>
    </source>
</evidence>
<dbReference type="GO" id="GO:0000724">
    <property type="term" value="P:double-strand break repair via homologous recombination"/>
    <property type="evidence" value="ECO:0007669"/>
    <property type="project" value="TreeGrafter"/>
</dbReference>
<keyword evidence="2" id="KW-0227">DNA damage</keyword>
<dbReference type="InterPro" id="IPR040227">
    <property type="entry name" value="Nibrin-rel"/>
</dbReference>
<evidence type="ECO:0000256" key="5">
    <source>
        <dbReference type="ARBA" id="ARBA00044757"/>
    </source>
</evidence>
<dbReference type="PROSITE" id="PS50006">
    <property type="entry name" value="FHA_DOMAIN"/>
    <property type="match status" value="1"/>
</dbReference>
<dbReference type="Proteomes" id="UP000504635">
    <property type="component" value="Unplaced"/>
</dbReference>